<organism evidence="2 3">
    <name type="scientific">Solanum verrucosum</name>
    <dbReference type="NCBI Taxonomy" id="315347"/>
    <lineage>
        <taxon>Eukaryota</taxon>
        <taxon>Viridiplantae</taxon>
        <taxon>Streptophyta</taxon>
        <taxon>Embryophyta</taxon>
        <taxon>Tracheophyta</taxon>
        <taxon>Spermatophyta</taxon>
        <taxon>Magnoliopsida</taxon>
        <taxon>eudicotyledons</taxon>
        <taxon>Gunneridae</taxon>
        <taxon>Pentapetalae</taxon>
        <taxon>asterids</taxon>
        <taxon>lamiids</taxon>
        <taxon>Solanales</taxon>
        <taxon>Solanaceae</taxon>
        <taxon>Solanoideae</taxon>
        <taxon>Solaneae</taxon>
        <taxon>Solanum</taxon>
    </lineage>
</organism>
<gene>
    <name evidence="2" type="ORF">MTR67_026089</name>
</gene>
<dbReference type="Proteomes" id="UP001234989">
    <property type="component" value="Chromosome 6"/>
</dbReference>
<sequence length="109" mass="12118">MIYAQQIEKEKLKEKSREAKRVRIGDGDFSHSRSDGYGCSRFRQGFFGQGFSRAPTLKFKKDTVSNPTPKEGNGDGNGSLAPTCEKCGKSYLGIFLMGTDNCFMGEIFK</sequence>
<name>A0AAF0R720_SOLVR</name>
<keyword evidence="3" id="KW-1185">Reference proteome</keyword>
<evidence type="ECO:0000313" key="3">
    <source>
        <dbReference type="Proteomes" id="UP001234989"/>
    </source>
</evidence>
<evidence type="ECO:0000313" key="2">
    <source>
        <dbReference type="EMBL" id="WMV32704.1"/>
    </source>
</evidence>
<dbReference type="EMBL" id="CP133617">
    <property type="protein sequence ID" value="WMV32704.1"/>
    <property type="molecule type" value="Genomic_DNA"/>
</dbReference>
<accession>A0AAF0R720</accession>
<reference evidence="2" key="1">
    <citation type="submission" date="2023-08" db="EMBL/GenBank/DDBJ databases">
        <title>A de novo genome assembly of Solanum verrucosum Schlechtendal, a Mexican diploid species geographically isolated from the other diploid A-genome species in potato relatives.</title>
        <authorList>
            <person name="Hosaka K."/>
        </authorList>
    </citation>
    <scope>NUCLEOTIDE SEQUENCE</scope>
    <source>
        <tissue evidence="2">Young leaves</tissue>
    </source>
</reference>
<protein>
    <submittedName>
        <fullName evidence="2">Uncharacterized protein</fullName>
    </submittedName>
</protein>
<feature type="region of interest" description="Disordered" evidence="1">
    <location>
        <begin position="58"/>
        <end position="80"/>
    </location>
</feature>
<evidence type="ECO:0000256" key="1">
    <source>
        <dbReference type="SAM" id="MobiDB-lite"/>
    </source>
</evidence>
<proteinExistence type="predicted"/>
<dbReference type="AlphaFoldDB" id="A0AAF0R720"/>